<evidence type="ECO:0000313" key="3">
    <source>
        <dbReference type="Proteomes" id="UP000677457"/>
    </source>
</evidence>
<gene>
    <name evidence="2" type="ORF">Sar04_30470</name>
</gene>
<feature type="region of interest" description="Disordered" evidence="1">
    <location>
        <begin position="62"/>
        <end position="120"/>
    </location>
</feature>
<evidence type="ECO:0000256" key="1">
    <source>
        <dbReference type="SAM" id="MobiDB-lite"/>
    </source>
</evidence>
<reference evidence="2 3" key="1">
    <citation type="submission" date="2021-03" db="EMBL/GenBank/DDBJ databases">
        <title>Whole genome shotgun sequence of Salinispora arenicola NBRC 105043.</title>
        <authorList>
            <person name="Komaki H."/>
            <person name="Tamura T."/>
        </authorList>
    </citation>
    <scope>NUCLEOTIDE SEQUENCE [LARGE SCALE GENOMIC DNA]</scope>
    <source>
        <strain evidence="2 3">NBRC 105043</strain>
    </source>
</reference>
<feature type="compositionally biased region" description="Basic and acidic residues" evidence="1">
    <location>
        <begin position="91"/>
        <end position="120"/>
    </location>
</feature>
<dbReference type="Proteomes" id="UP000677457">
    <property type="component" value="Unassembled WGS sequence"/>
</dbReference>
<proteinExistence type="predicted"/>
<evidence type="ECO:0000313" key="2">
    <source>
        <dbReference type="EMBL" id="GIM86311.1"/>
    </source>
</evidence>
<organism evidence="2 3">
    <name type="scientific">Salinispora arenicola</name>
    <dbReference type="NCBI Taxonomy" id="168697"/>
    <lineage>
        <taxon>Bacteria</taxon>
        <taxon>Bacillati</taxon>
        <taxon>Actinomycetota</taxon>
        <taxon>Actinomycetes</taxon>
        <taxon>Micromonosporales</taxon>
        <taxon>Micromonosporaceae</taxon>
        <taxon>Salinispora</taxon>
    </lineage>
</organism>
<sequence>MPAGGPGVTYRFPVGCHLNERSPRYLPKARGVDRSNASTAAQVVTPPVGANVNHQRCPDAQVSHSDHLIEALTSRHGHQAGREAASPARRQARDANGEIDVRAANRDDFSTDRHRDTRCP</sequence>
<keyword evidence="3" id="KW-1185">Reference proteome</keyword>
<protein>
    <submittedName>
        <fullName evidence="2">Uncharacterized protein</fullName>
    </submittedName>
</protein>
<dbReference type="EMBL" id="BOQM01000023">
    <property type="protein sequence ID" value="GIM86311.1"/>
    <property type="molecule type" value="Genomic_DNA"/>
</dbReference>
<accession>A0ABQ4JWF0</accession>
<comment type="caution">
    <text evidence="2">The sequence shown here is derived from an EMBL/GenBank/DDBJ whole genome shotgun (WGS) entry which is preliminary data.</text>
</comment>
<name>A0ABQ4JWF0_SALAC</name>